<protein>
    <submittedName>
        <fullName evidence="1">Uncharacterized protein</fullName>
    </submittedName>
</protein>
<reference evidence="1 2" key="1">
    <citation type="submission" date="2019-03" db="EMBL/GenBank/DDBJ databases">
        <title>The complete genome sequence of Swingsia samuiensis NBRC107927(T).</title>
        <authorList>
            <person name="Chua K.-O."/>
            <person name="Chan K.-G."/>
            <person name="See-Too W.-S."/>
        </authorList>
    </citation>
    <scope>NUCLEOTIDE SEQUENCE [LARGE SCALE GENOMIC DNA]</scope>
    <source>
        <strain evidence="1 2">AH83</strain>
    </source>
</reference>
<dbReference type="RefSeq" id="WP_141461374.1">
    <property type="nucleotide sequence ID" value="NZ_CP038141.1"/>
</dbReference>
<keyword evidence="2" id="KW-1185">Reference proteome</keyword>
<accession>A0A4Y6UIQ0</accession>
<evidence type="ECO:0000313" key="1">
    <source>
        <dbReference type="EMBL" id="QDH17432.1"/>
    </source>
</evidence>
<dbReference type="OrthoDB" id="7283898at2"/>
<gene>
    <name evidence="1" type="ORF">E3D00_07540</name>
</gene>
<dbReference type="AlphaFoldDB" id="A0A4Y6UIQ0"/>
<evidence type="ECO:0000313" key="2">
    <source>
        <dbReference type="Proteomes" id="UP000316313"/>
    </source>
</evidence>
<dbReference type="KEGG" id="ssam:E3D00_07540"/>
<proteinExistence type="predicted"/>
<dbReference type="Proteomes" id="UP000316313">
    <property type="component" value="Chromosome"/>
</dbReference>
<dbReference type="EMBL" id="CP038141">
    <property type="protein sequence ID" value="QDH17432.1"/>
    <property type="molecule type" value="Genomic_DNA"/>
</dbReference>
<organism evidence="1 2">
    <name type="scientific">Swingsia samuiensis</name>
    <dbReference type="NCBI Taxonomy" id="1293412"/>
    <lineage>
        <taxon>Bacteria</taxon>
        <taxon>Pseudomonadati</taxon>
        <taxon>Pseudomonadota</taxon>
        <taxon>Alphaproteobacteria</taxon>
        <taxon>Acetobacterales</taxon>
        <taxon>Acetobacteraceae</taxon>
        <taxon>Swingsia</taxon>
    </lineage>
</organism>
<name>A0A4Y6UIQ0_9PROT</name>
<sequence length="74" mass="8245">MIRNSLSEIDVYAIVSKAVEKAGGQTAFCVQNDLSKKTLNHQLHARNGRKFSEAVLRAAGLRRVVTTHYEFLEG</sequence>